<organism evidence="1 2">
    <name type="scientific">Thermanaerosceptrum fracticalcis</name>
    <dbReference type="NCBI Taxonomy" id="1712410"/>
    <lineage>
        <taxon>Bacteria</taxon>
        <taxon>Bacillati</taxon>
        <taxon>Bacillota</taxon>
        <taxon>Clostridia</taxon>
        <taxon>Eubacteriales</taxon>
        <taxon>Peptococcaceae</taxon>
        <taxon>Thermanaerosceptrum</taxon>
    </lineage>
</organism>
<name>A0A7G6E590_THEFR</name>
<keyword evidence="2" id="KW-1185">Reference proteome</keyword>
<evidence type="ECO:0000313" key="2">
    <source>
        <dbReference type="Proteomes" id="UP000515847"/>
    </source>
</evidence>
<accession>A0A7G6E590</accession>
<gene>
    <name evidence="1" type="ORF">BR63_13645</name>
</gene>
<dbReference type="Proteomes" id="UP000515847">
    <property type="component" value="Chromosome"/>
</dbReference>
<dbReference type="KEGG" id="tfr:BR63_13645"/>
<protein>
    <submittedName>
        <fullName evidence="1">Toxin-antitoxin system, antitoxin component, PHD family protein</fullName>
    </submittedName>
</protein>
<reference evidence="1 2" key="1">
    <citation type="journal article" date="2019" name="Front. Microbiol.">
        <title>Thermoanaerosceptrum fracticalcis gen. nov. sp. nov., a Novel Fumarate-Fermenting Microorganism From a Deep Fractured Carbonate Aquifer of the US Great Basin.</title>
        <authorList>
            <person name="Hamilton-Brehm S.D."/>
            <person name="Stewart L.E."/>
            <person name="Zavarin M."/>
            <person name="Caldwell M."/>
            <person name="Lawson P.A."/>
            <person name="Onstott T.C."/>
            <person name="Grzymski J."/>
            <person name="Neveux I."/>
            <person name="Lollar B.S."/>
            <person name="Russell C.E."/>
            <person name="Moser D.P."/>
        </authorList>
    </citation>
    <scope>NUCLEOTIDE SEQUENCE [LARGE SCALE GENOMIC DNA]</scope>
    <source>
        <strain evidence="1 2">DRI-13</strain>
    </source>
</reference>
<dbReference type="AlphaFoldDB" id="A0A7G6E590"/>
<dbReference type="OrthoDB" id="9900813at2"/>
<dbReference type="EMBL" id="CP045798">
    <property type="protein sequence ID" value="QNB47244.1"/>
    <property type="molecule type" value="Genomic_DNA"/>
</dbReference>
<proteinExistence type="predicted"/>
<sequence length="73" mass="8409">MSKAGVKHSEVKELLMKDKEFKKEYEKLKLREELLAVEQDRLAGREGCTPEDLDKYLDDIIKETEHGKDSAAT</sequence>
<dbReference type="RefSeq" id="WP_081908342.1">
    <property type="nucleotide sequence ID" value="NZ_CP045798.1"/>
</dbReference>
<evidence type="ECO:0000313" key="1">
    <source>
        <dbReference type="EMBL" id="QNB47244.1"/>
    </source>
</evidence>